<protein>
    <submittedName>
        <fullName evidence="1">Uncharacterized protein</fullName>
    </submittedName>
</protein>
<proteinExistence type="predicted"/>
<dbReference type="AlphaFoldDB" id="A0A1Q9BXV9"/>
<dbReference type="OrthoDB" id="423370at2759"/>
<comment type="caution">
    <text evidence="1">The sequence shown here is derived from an EMBL/GenBank/DDBJ whole genome shotgun (WGS) entry which is preliminary data.</text>
</comment>
<name>A0A1Q9BXV9_SYMMI</name>
<gene>
    <name evidence="1" type="ORF">AK812_SmicGene44704</name>
</gene>
<sequence length="215" mass="23636">MESKVPRANAGLSVQEYVDKTIGDALEMFGSGEASLKRLQTSIGAALPQAFQLDVPMDPEEPLSRTIFVRGFKGLLPDYMHMVHLAFAVDFLGSMLLEVTDDATVLPGASREKRLDVLWKDYRHLMAVATAFRDMEMLMLNNGHSGASRQPDLVPIPDFIQGPAGREGAADVFLVMRPAIPGCGRKDIEEWGEEVVKVNTRYVQLGGSEKSTGWL</sequence>
<accession>A0A1Q9BXV9</accession>
<organism evidence="1 2">
    <name type="scientific">Symbiodinium microadriaticum</name>
    <name type="common">Dinoflagellate</name>
    <name type="synonym">Zooxanthella microadriatica</name>
    <dbReference type="NCBI Taxonomy" id="2951"/>
    <lineage>
        <taxon>Eukaryota</taxon>
        <taxon>Sar</taxon>
        <taxon>Alveolata</taxon>
        <taxon>Dinophyceae</taxon>
        <taxon>Suessiales</taxon>
        <taxon>Symbiodiniaceae</taxon>
        <taxon>Symbiodinium</taxon>
    </lineage>
</organism>
<evidence type="ECO:0000313" key="1">
    <source>
        <dbReference type="EMBL" id="OLP75489.1"/>
    </source>
</evidence>
<evidence type="ECO:0000313" key="2">
    <source>
        <dbReference type="Proteomes" id="UP000186817"/>
    </source>
</evidence>
<dbReference type="EMBL" id="LSRX01002452">
    <property type="protein sequence ID" value="OLP75489.1"/>
    <property type="molecule type" value="Genomic_DNA"/>
</dbReference>
<reference evidence="1 2" key="1">
    <citation type="submission" date="2016-02" db="EMBL/GenBank/DDBJ databases">
        <title>Genome analysis of coral dinoflagellate symbionts highlights evolutionary adaptations to a symbiotic lifestyle.</title>
        <authorList>
            <person name="Aranda M."/>
            <person name="Li Y."/>
            <person name="Liew Y.J."/>
            <person name="Baumgarten S."/>
            <person name="Simakov O."/>
            <person name="Wilson M."/>
            <person name="Piel J."/>
            <person name="Ashoor H."/>
            <person name="Bougouffa S."/>
            <person name="Bajic V.B."/>
            <person name="Ryu T."/>
            <person name="Ravasi T."/>
            <person name="Bayer T."/>
            <person name="Micklem G."/>
            <person name="Kim H."/>
            <person name="Bhak J."/>
            <person name="Lajeunesse T.C."/>
            <person name="Voolstra C.R."/>
        </authorList>
    </citation>
    <scope>NUCLEOTIDE SEQUENCE [LARGE SCALE GENOMIC DNA]</scope>
    <source>
        <strain evidence="1 2">CCMP2467</strain>
    </source>
</reference>
<keyword evidence="2" id="KW-1185">Reference proteome</keyword>
<dbReference type="Proteomes" id="UP000186817">
    <property type="component" value="Unassembled WGS sequence"/>
</dbReference>